<organism evidence="2 3">
    <name type="scientific">Nesidiocoris tenuis</name>
    <dbReference type="NCBI Taxonomy" id="355587"/>
    <lineage>
        <taxon>Eukaryota</taxon>
        <taxon>Metazoa</taxon>
        <taxon>Ecdysozoa</taxon>
        <taxon>Arthropoda</taxon>
        <taxon>Hexapoda</taxon>
        <taxon>Insecta</taxon>
        <taxon>Pterygota</taxon>
        <taxon>Neoptera</taxon>
        <taxon>Paraneoptera</taxon>
        <taxon>Hemiptera</taxon>
        <taxon>Heteroptera</taxon>
        <taxon>Panheteroptera</taxon>
        <taxon>Cimicomorpha</taxon>
        <taxon>Miridae</taxon>
        <taxon>Dicyphina</taxon>
        <taxon>Nesidiocoris</taxon>
    </lineage>
</organism>
<proteinExistence type="predicted"/>
<dbReference type="EMBL" id="CADCXU010031293">
    <property type="protein sequence ID" value="CAB0017361.1"/>
    <property type="molecule type" value="Genomic_DNA"/>
</dbReference>
<evidence type="ECO:0000256" key="1">
    <source>
        <dbReference type="SAM" id="MobiDB-lite"/>
    </source>
</evidence>
<protein>
    <submittedName>
        <fullName evidence="2">Uncharacterized protein</fullName>
    </submittedName>
</protein>
<feature type="region of interest" description="Disordered" evidence="1">
    <location>
        <begin position="1"/>
        <end position="37"/>
    </location>
</feature>
<accession>A0A6H5HIU9</accession>
<feature type="compositionally biased region" description="Basic and acidic residues" evidence="1">
    <location>
        <begin position="1"/>
        <end position="15"/>
    </location>
</feature>
<dbReference type="Proteomes" id="UP000479000">
    <property type="component" value="Unassembled WGS sequence"/>
</dbReference>
<dbReference type="AlphaFoldDB" id="A0A6H5HIU9"/>
<reference evidence="2 3" key="1">
    <citation type="submission" date="2020-02" db="EMBL/GenBank/DDBJ databases">
        <authorList>
            <person name="Ferguson B K."/>
        </authorList>
    </citation>
    <scope>NUCLEOTIDE SEQUENCE [LARGE SCALE GENOMIC DNA]</scope>
</reference>
<sequence length="178" mass="20158">MGCDLEKTSEAEGRPKVISTKKPREGSKRKDDSENNELFTVSPKFARTIHRFNCQTRPDQTRGTLLAIILRVYLTLDGKQRRITKARPCSPHGKGEVRRWRHTAWQLYVCPIQTSCSNECIHQQHTESFLSSFDGLARSPRASWASRTLPLLKDYHTITHVYGSVITNYVGTGGPVST</sequence>
<keyword evidence="3" id="KW-1185">Reference proteome</keyword>
<evidence type="ECO:0000313" key="2">
    <source>
        <dbReference type="EMBL" id="CAB0017361.1"/>
    </source>
</evidence>
<evidence type="ECO:0000313" key="3">
    <source>
        <dbReference type="Proteomes" id="UP000479000"/>
    </source>
</evidence>
<feature type="compositionally biased region" description="Basic and acidic residues" evidence="1">
    <location>
        <begin position="22"/>
        <end position="33"/>
    </location>
</feature>
<gene>
    <name evidence="2" type="ORF">NTEN_LOCUS21379</name>
</gene>
<name>A0A6H5HIU9_9HEMI</name>